<accession>A0A4Y8D1Q4</accession>
<protein>
    <submittedName>
        <fullName evidence="2">Uncharacterized protein</fullName>
    </submittedName>
</protein>
<reference evidence="2 3" key="1">
    <citation type="submission" date="2017-11" db="EMBL/GenBank/DDBJ databases">
        <title>Comparative genomics of Botrytis spp.</title>
        <authorList>
            <person name="Valero-Jimenez C.A."/>
            <person name="Tapia P."/>
            <person name="Veloso J."/>
            <person name="Silva-Moreno E."/>
            <person name="Staats M."/>
            <person name="Valdes J.H."/>
            <person name="Van Kan J.A.L."/>
        </authorList>
    </citation>
    <scope>NUCLEOTIDE SEQUENCE [LARGE SCALE GENOMIC DNA]</scope>
    <source>
        <strain evidence="2 3">MUCL2830</strain>
    </source>
</reference>
<keyword evidence="1" id="KW-0472">Membrane</keyword>
<evidence type="ECO:0000313" key="2">
    <source>
        <dbReference type="EMBL" id="TEY62573.1"/>
    </source>
</evidence>
<comment type="caution">
    <text evidence="2">The sequence shown here is derived from an EMBL/GenBank/DDBJ whole genome shotgun (WGS) entry which is preliminary data.</text>
</comment>
<sequence>MTTTFGAMAMTTATTMTTTTMTTTTMTTTTITATMLWTTSCWGVLFALRRVIDWGLGMLEEV</sequence>
<keyword evidence="1" id="KW-0812">Transmembrane</keyword>
<dbReference type="AlphaFoldDB" id="A0A4Y8D1Q4"/>
<keyword evidence="1" id="KW-1133">Transmembrane helix</keyword>
<evidence type="ECO:0000313" key="3">
    <source>
        <dbReference type="Proteomes" id="UP000297299"/>
    </source>
</evidence>
<dbReference type="EMBL" id="PHWZ01000160">
    <property type="protein sequence ID" value="TEY62573.1"/>
    <property type="molecule type" value="Genomic_DNA"/>
</dbReference>
<keyword evidence="3" id="KW-1185">Reference proteome</keyword>
<dbReference type="Proteomes" id="UP000297299">
    <property type="component" value="Unassembled WGS sequence"/>
</dbReference>
<name>A0A4Y8D1Q4_9HELO</name>
<feature type="transmembrane region" description="Helical" evidence="1">
    <location>
        <begin position="26"/>
        <end position="48"/>
    </location>
</feature>
<gene>
    <name evidence="2" type="ORF">BOTCAL_0160g00020</name>
</gene>
<evidence type="ECO:0000256" key="1">
    <source>
        <dbReference type="SAM" id="Phobius"/>
    </source>
</evidence>
<organism evidence="2 3">
    <name type="scientific">Botryotinia calthae</name>
    <dbReference type="NCBI Taxonomy" id="38488"/>
    <lineage>
        <taxon>Eukaryota</taxon>
        <taxon>Fungi</taxon>
        <taxon>Dikarya</taxon>
        <taxon>Ascomycota</taxon>
        <taxon>Pezizomycotina</taxon>
        <taxon>Leotiomycetes</taxon>
        <taxon>Helotiales</taxon>
        <taxon>Sclerotiniaceae</taxon>
        <taxon>Botryotinia</taxon>
    </lineage>
</organism>
<proteinExistence type="predicted"/>